<evidence type="ECO:0000313" key="3">
    <source>
        <dbReference type="Proteomes" id="UP000594454"/>
    </source>
</evidence>
<evidence type="ECO:0000313" key="2">
    <source>
        <dbReference type="EMBL" id="CAD7082373.1"/>
    </source>
</evidence>
<dbReference type="InParanoid" id="A0A7R8UKJ8"/>
<keyword evidence="3" id="KW-1185">Reference proteome</keyword>
<gene>
    <name evidence="2" type="ORF">HERILL_LOCUS5409</name>
</gene>
<feature type="region of interest" description="Disordered" evidence="1">
    <location>
        <begin position="1"/>
        <end position="219"/>
    </location>
</feature>
<dbReference type="OrthoDB" id="8066210at2759"/>
<reference evidence="2 3" key="1">
    <citation type="submission" date="2020-11" db="EMBL/GenBank/DDBJ databases">
        <authorList>
            <person name="Wallbank WR R."/>
            <person name="Pardo Diaz C."/>
            <person name="Kozak K."/>
            <person name="Martin S."/>
            <person name="Jiggins C."/>
            <person name="Moest M."/>
            <person name="Warren A I."/>
            <person name="Generalovic N T."/>
            <person name="Byers J.R.P. K."/>
            <person name="Montejo-Kovacevich G."/>
            <person name="Yen C E."/>
        </authorList>
    </citation>
    <scope>NUCLEOTIDE SEQUENCE [LARGE SCALE GENOMIC DNA]</scope>
</reference>
<feature type="compositionally biased region" description="Basic and acidic residues" evidence="1">
    <location>
        <begin position="52"/>
        <end position="79"/>
    </location>
</feature>
<sequence>MTSRYNKSNISSERSDQSARRERSRDESPSSTQVSTEQTYAQKTSNKGTHSSKREPNGGDKKYERHGHSSSRGKVDSTRDSSTSSMSTDDEEDKIKRHKTQISRKSYRQHDDQTAGPSRSQERPKKQSEKIPYFIDAKREEDRLRRKYGHDHLSRSRRRSTSRSRRRHRTRSYSRERRRSRHRSYSRERHRRSTSYDRHRSRRRSRTPDRRHISSMMAQSPSSYIPLVPVQYPFPPQFVPAPYPPRFPPGGVLRPPYPPPVVYYVPQPLVRPMGRWMNRPIRPKRNY</sequence>
<feature type="compositionally biased region" description="Basic and acidic residues" evidence="1">
    <location>
        <begin position="120"/>
        <end position="129"/>
    </location>
</feature>
<feature type="compositionally biased region" description="Basic residues" evidence="1">
    <location>
        <begin position="155"/>
        <end position="205"/>
    </location>
</feature>
<evidence type="ECO:0000256" key="1">
    <source>
        <dbReference type="SAM" id="MobiDB-lite"/>
    </source>
</evidence>
<organism evidence="2 3">
    <name type="scientific">Hermetia illucens</name>
    <name type="common">Black soldier fly</name>
    <dbReference type="NCBI Taxonomy" id="343691"/>
    <lineage>
        <taxon>Eukaryota</taxon>
        <taxon>Metazoa</taxon>
        <taxon>Ecdysozoa</taxon>
        <taxon>Arthropoda</taxon>
        <taxon>Hexapoda</taxon>
        <taxon>Insecta</taxon>
        <taxon>Pterygota</taxon>
        <taxon>Neoptera</taxon>
        <taxon>Endopterygota</taxon>
        <taxon>Diptera</taxon>
        <taxon>Brachycera</taxon>
        <taxon>Stratiomyomorpha</taxon>
        <taxon>Stratiomyidae</taxon>
        <taxon>Hermetiinae</taxon>
        <taxon>Hermetia</taxon>
    </lineage>
</organism>
<proteinExistence type="predicted"/>
<accession>A0A7R8UKJ8</accession>
<dbReference type="OMA" id="DSHHRHE"/>
<feature type="compositionally biased region" description="Polar residues" evidence="1">
    <location>
        <begin position="1"/>
        <end position="10"/>
    </location>
</feature>
<feature type="compositionally biased region" description="Basic and acidic residues" evidence="1">
    <location>
        <begin position="136"/>
        <end position="154"/>
    </location>
</feature>
<dbReference type="EMBL" id="LR899010">
    <property type="protein sequence ID" value="CAD7082373.1"/>
    <property type="molecule type" value="Genomic_DNA"/>
</dbReference>
<dbReference type="Proteomes" id="UP000594454">
    <property type="component" value="Chromosome 2"/>
</dbReference>
<name>A0A7R8UKJ8_HERIL</name>
<feature type="compositionally biased region" description="Polar residues" evidence="1">
    <location>
        <begin position="32"/>
        <end position="49"/>
    </location>
</feature>
<feature type="compositionally biased region" description="Basic and acidic residues" evidence="1">
    <location>
        <begin position="13"/>
        <end position="28"/>
    </location>
</feature>
<dbReference type="AlphaFoldDB" id="A0A7R8UKJ8"/>
<protein>
    <recommendedName>
        <fullName evidence="4">Female-specific protein transformer</fullName>
    </recommendedName>
</protein>
<evidence type="ECO:0008006" key="4">
    <source>
        <dbReference type="Google" id="ProtNLM"/>
    </source>
</evidence>
<feature type="compositionally biased region" description="Basic residues" evidence="1">
    <location>
        <begin position="96"/>
        <end position="107"/>
    </location>
</feature>